<name>A0A6L2L8F6_TANCI</name>
<comment type="caution">
    <text evidence="1">The sequence shown here is derived from an EMBL/GenBank/DDBJ whole genome shotgun (WGS) entry which is preliminary data.</text>
</comment>
<accession>A0A6L2L8F6</accession>
<gene>
    <name evidence="1" type="ORF">Tci_030069</name>
</gene>
<dbReference type="EMBL" id="BKCJ010003943">
    <property type="protein sequence ID" value="GEU58091.1"/>
    <property type="molecule type" value="Genomic_DNA"/>
</dbReference>
<proteinExistence type="predicted"/>
<dbReference type="AlphaFoldDB" id="A0A6L2L8F6"/>
<evidence type="ECO:0000313" key="1">
    <source>
        <dbReference type="EMBL" id="GEU58091.1"/>
    </source>
</evidence>
<organism evidence="1">
    <name type="scientific">Tanacetum cinerariifolium</name>
    <name type="common">Dalmatian daisy</name>
    <name type="synonym">Chrysanthemum cinerariifolium</name>
    <dbReference type="NCBI Taxonomy" id="118510"/>
    <lineage>
        <taxon>Eukaryota</taxon>
        <taxon>Viridiplantae</taxon>
        <taxon>Streptophyta</taxon>
        <taxon>Embryophyta</taxon>
        <taxon>Tracheophyta</taxon>
        <taxon>Spermatophyta</taxon>
        <taxon>Magnoliopsida</taxon>
        <taxon>eudicotyledons</taxon>
        <taxon>Gunneridae</taxon>
        <taxon>Pentapetalae</taxon>
        <taxon>asterids</taxon>
        <taxon>campanulids</taxon>
        <taxon>Asterales</taxon>
        <taxon>Asteraceae</taxon>
        <taxon>Asteroideae</taxon>
        <taxon>Anthemideae</taxon>
        <taxon>Anthemidinae</taxon>
        <taxon>Tanacetum</taxon>
    </lineage>
</organism>
<protein>
    <submittedName>
        <fullName evidence="1">Putative E3 ubiquitin-protein ligase LIN-1</fullName>
    </submittedName>
</protein>
<sequence length="354" mass="40807">MLYNMPDISIKEDALKALFDQFIILQLTKNLKEKILAIVAHISFISDPAMRYGLQFFRAQYAWCSIQMANGSSFHMKKRGFFQEYIFEVIRKKFKFKIRRRFFKRCFDLVIGVKVNFSNGGSLMSDSDSEFSSTVISMNSSNSEKSFSSRMVPLMDWRISLPSSRRASKSSSNISSMTSILKHIMTMAVSEYFLHMKPNIGYRFIFVLGKGSDFSEESVEKSWGKELANESGSKFIPCFDSSFVEFVQLNFCFSSERYGKHHKADNFMLGVYVFKHITYSEKFVDVFVRIGFGYSIELVFIDECQVITFNSKFVCGFRNGDCRTGSQSDNPVGNPHLFIIYWTVLLPPIIIVPY</sequence>
<reference evidence="1" key="1">
    <citation type="journal article" date="2019" name="Sci. Rep.">
        <title>Draft genome of Tanacetum cinerariifolium, the natural source of mosquito coil.</title>
        <authorList>
            <person name="Yamashiro T."/>
            <person name="Shiraishi A."/>
            <person name="Satake H."/>
            <person name="Nakayama K."/>
        </authorList>
    </citation>
    <scope>NUCLEOTIDE SEQUENCE</scope>
</reference>